<comment type="cofactor">
    <cofactor evidence="6">
        <name>Zn(2+)</name>
        <dbReference type="ChEBI" id="CHEBI:29105"/>
    </cofactor>
    <text evidence="6">Binds 1 zinc ion.</text>
</comment>
<evidence type="ECO:0000256" key="2">
    <source>
        <dbReference type="ARBA" id="ARBA00022723"/>
    </source>
</evidence>
<evidence type="ECO:0000256" key="6">
    <source>
        <dbReference type="RuleBase" id="RU003435"/>
    </source>
</evidence>
<evidence type="ECO:0000313" key="9">
    <source>
        <dbReference type="Proteomes" id="UP001139011"/>
    </source>
</evidence>
<keyword evidence="4 6" id="KW-0862">Zinc</keyword>
<evidence type="ECO:0000313" key="8">
    <source>
        <dbReference type="EMBL" id="MCK6259422.1"/>
    </source>
</evidence>
<sequence length="512" mass="60652">MELQRLNMEMKQKYERMMDSLWHLLVTGNPDLIEAADQTEKAYQTLLLSQEVQQLIKSKTKERSNNTSLEHMQINMLRNETLEFSYDLTLREQMNELWSGLNFHFATFRPTIDGQTFTESELLGELENQPDPNERKKYWEAYMKSGQEIEDQLLTLVKKRNQVAREKGYSNFYELKLSTQDLNVKDVKETIYHIKSSLDPIYEYLKQMIDEEIMEKFNISSQEIQPWHYQHPFFQYYKNNHINCSIDMLDIKDFFEKINLDIAPLIQNGNFTNDQEKSPTGFCFHVDRQGDIRISVNQNPTFQSIQTLLHELGHGAYEMSMNPSLPFLLKQPSQIFISEAIALLFEKIPLYSIHFPSKDASEVLAKETYYQNLLVRLYWTMTLTLFEMQLYENPEQNLNELWWTLVKDIQKVNPPEDWDFPYWASKSHLSSLPVYYHNYLFGELIASTLFIYLKSSFKEPFSPDAIQDLKEHLFYPGASLRWKDASNADFFLPITSQYLKDEIKAYFKTKSD</sequence>
<evidence type="ECO:0000256" key="3">
    <source>
        <dbReference type="ARBA" id="ARBA00022801"/>
    </source>
</evidence>
<comment type="similarity">
    <text evidence="6">Belongs to the peptidase M3 family.</text>
</comment>
<keyword evidence="9" id="KW-1185">Reference proteome</keyword>
<dbReference type="PANTHER" id="PTHR11804">
    <property type="entry name" value="PROTEASE M3 THIMET OLIGOPEPTIDASE-RELATED"/>
    <property type="match status" value="1"/>
</dbReference>
<dbReference type="InterPro" id="IPR001567">
    <property type="entry name" value="Pept_M3A_M3B_dom"/>
</dbReference>
<evidence type="ECO:0000259" key="7">
    <source>
        <dbReference type="Pfam" id="PF01432"/>
    </source>
</evidence>
<feature type="domain" description="Peptidase M3A/M3B catalytic" evidence="7">
    <location>
        <begin position="128"/>
        <end position="231"/>
    </location>
</feature>
<dbReference type="GO" id="GO:0006518">
    <property type="term" value="P:peptide metabolic process"/>
    <property type="evidence" value="ECO:0007669"/>
    <property type="project" value="TreeGrafter"/>
</dbReference>
<keyword evidence="1 6" id="KW-0645">Protease</keyword>
<comment type="caution">
    <text evidence="8">The sequence shown here is derived from an EMBL/GenBank/DDBJ whole genome shotgun (WGS) entry which is preliminary data.</text>
</comment>
<dbReference type="EMBL" id="JAIWJX010000004">
    <property type="protein sequence ID" value="MCK6259422.1"/>
    <property type="molecule type" value="Genomic_DNA"/>
</dbReference>
<evidence type="ECO:0000256" key="1">
    <source>
        <dbReference type="ARBA" id="ARBA00022670"/>
    </source>
</evidence>
<dbReference type="GO" id="GO:0046872">
    <property type="term" value="F:metal ion binding"/>
    <property type="evidence" value="ECO:0007669"/>
    <property type="project" value="UniProtKB-UniRule"/>
</dbReference>
<organism evidence="8 9">
    <name type="scientific">Fictibacillus marinisediminis</name>
    <dbReference type="NCBI Taxonomy" id="2878389"/>
    <lineage>
        <taxon>Bacteria</taxon>
        <taxon>Bacillati</taxon>
        <taxon>Bacillota</taxon>
        <taxon>Bacilli</taxon>
        <taxon>Bacillales</taxon>
        <taxon>Fictibacillaceae</taxon>
        <taxon>Fictibacillus</taxon>
    </lineage>
</organism>
<dbReference type="Pfam" id="PF01432">
    <property type="entry name" value="Peptidase_M3"/>
    <property type="match status" value="2"/>
</dbReference>
<dbReference type="Gene3D" id="1.10.1370.30">
    <property type="match status" value="1"/>
</dbReference>
<dbReference type="InterPro" id="IPR045090">
    <property type="entry name" value="Pept_M3A_M3B"/>
</dbReference>
<dbReference type="GO" id="GO:0006508">
    <property type="term" value="P:proteolysis"/>
    <property type="evidence" value="ECO:0007669"/>
    <property type="project" value="UniProtKB-KW"/>
</dbReference>
<dbReference type="GO" id="GO:0004222">
    <property type="term" value="F:metalloendopeptidase activity"/>
    <property type="evidence" value="ECO:0007669"/>
    <property type="project" value="InterPro"/>
</dbReference>
<keyword evidence="2 6" id="KW-0479">Metal-binding</keyword>
<evidence type="ECO:0000256" key="5">
    <source>
        <dbReference type="ARBA" id="ARBA00023049"/>
    </source>
</evidence>
<dbReference type="SUPFAM" id="SSF55486">
    <property type="entry name" value="Metalloproteases ('zincins'), catalytic domain"/>
    <property type="match status" value="1"/>
</dbReference>
<dbReference type="RefSeq" id="WP_248254792.1">
    <property type="nucleotide sequence ID" value="NZ_JAIWJX010000004.1"/>
</dbReference>
<dbReference type="AlphaFoldDB" id="A0A9X2BHL8"/>
<protein>
    <submittedName>
        <fullName evidence="8">M3 family metallopeptidase</fullName>
    </submittedName>
</protein>
<dbReference type="PANTHER" id="PTHR11804:SF84">
    <property type="entry name" value="SACCHAROLYSIN"/>
    <property type="match status" value="1"/>
</dbReference>
<proteinExistence type="inferred from homology"/>
<reference evidence="8" key="1">
    <citation type="submission" date="2021-09" db="EMBL/GenBank/DDBJ databases">
        <title>Genome analysis of Fictibacillus sp. KIGAM418 isolated from marine sediment.</title>
        <authorList>
            <person name="Seo M.-J."/>
            <person name="Cho E.-S."/>
            <person name="Hwang C.Y."/>
        </authorList>
    </citation>
    <scope>NUCLEOTIDE SEQUENCE</scope>
    <source>
        <strain evidence="8">KIGAM418</strain>
    </source>
</reference>
<accession>A0A9X2BHL8</accession>
<keyword evidence="3 6" id="KW-0378">Hydrolase</keyword>
<evidence type="ECO:0000256" key="4">
    <source>
        <dbReference type="ARBA" id="ARBA00022833"/>
    </source>
</evidence>
<keyword evidence="5 6" id="KW-0482">Metalloprotease</keyword>
<gene>
    <name evidence="8" type="ORF">LCY76_22895</name>
</gene>
<dbReference type="Proteomes" id="UP001139011">
    <property type="component" value="Unassembled WGS sequence"/>
</dbReference>
<feature type="domain" description="Peptidase M3A/M3B catalytic" evidence="7">
    <location>
        <begin position="275"/>
        <end position="477"/>
    </location>
</feature>
<name>A0A9X2BHL8_9BACL</name>